<dbReference type="EMBL" id="CP060633">
    <property type="protein sequence ID" value="QNM03699.1"/>
    <property type="molecule type" value="Genomic_DNA"/>
</dbReference>
<gene>
    <name evidence="5" type="ORF">H9Q77_06330</name>
</gene>
<dbReference type="PROSITE" id="PS01124">
    <property type="entry name" value="HTH_ARAC_FAMILY_2"/>
    <property type="match status" value="1"/>
</dbReference>
<protein>
    <submittedName>
        <fullName evidence="5">Helix-turn-helix transcriptional regulator</fullName>
    </submittedName>
</protein>
<keyword evidence="3" id="KW-0804">Transcription</keyword>
<dbReference type="Gene3D" id="2.60.120.10">
    <property type="entry name" value="Jelly Rolls"/>
    <property type="match status" value="1"/>
</dbReference>
<dbReference type="Pfam" id="PF02311">
    <property type="entry name" value="AraC_binding"/>
    <property type="match status" value="1"/>
</dbReference>
<evidence type="ECO:0000313" key="5">
    <source>
        <dbReference type="EMBL" id="QNM03699.1"/>
    </source>
</evidence>
<evidence type="ECO:0000256" key="1">
    <source>
        <dbReference type="ARBA" id="ARBA00023015"/>
    </source>
</evidence>
<dbReference type="GO" id="GO:0003700">
    <property type="term" value="F:DNA-binding transcription factor activity"/>
    <property type="evidence" value="ECO:0007669"/>
    <property type="project" value="InterPro"/>
</dbReference>
<dbReference type="InterPro" id="IPR018062">
    <property type="entry name" value="HTH_AraC-typ_CS"/>
</dbReference>
<keyword evidence="6" id="KW-1185">Reference proteome</keyword>
<dbReference type="InterPro" id="IPR018060">
    <property type="entry name" value="HTH_AraC"/>
</dbReference>
<keyword evidence="2" id="KW-0238">DNA-binding</keyword>
<keyword evidence="1" id="KW-0805">Transcription regulation</keyword>
<dbReference type="SUPFAM" id="SSF46689">
    <property type="entry name" value="Homeodomain-like"/>
    <property type="match status" value="2"/>
</dbReference>
<feature type="domain" description="HTH araC/xylS-type" evidence="4">
    <location>
        <begin position="211"/>
        <end position="309"/>
    </location>
</feature>
<dbReference type="Proteomes" id="UP000515981">
    <property type="component" value="Chromosome"/>
</dbReference>
<dbReference type="RefSeq" id="WP_249326894.1">
    <property type="nucleotide sequence ID" value="NZ_CP060633.1"/>
</dbReference>
<dbReference type="SMART" id="SM00342">
    <property type="entry name" value="HTH_ARAC"/>
    <property type="match status" value="1"/>
</dbReference>
<dbReference type="PANTHER" id="PTHR43280">
    <property type="entry name" value="ARAC-FAMILY TRANSCRIPTIONAL REGULATOR"/>
    <property type="match status" value="1"/>
</dbReference>
<accession>A0A7G9FYR7</accession>
<dbReference type="PANTHER" id="PTHR43280:SF28">
    <property type="entry name" value="HTH-TYPE TRANSCRIPTIONAL ACTIVATOR RHAS"/>
    <property type="match status" value="1"/>
</dbReference>
<sequence length="332" mass="38467">MAKSKRVVTEYRSYYLPMQFPVLLLSGDYWKISDIPSGSLHFHNCLEIGLCHSDSGTLEINGDKQSFHAGDVTILPRNVPHTTYSTPGTRSHWSYLFLDPRELFHNLLPASWKNYDLSTDGFPCFRYIFSQDTFPHINYLVSHIIHELEEQNPCYQISARSLLCSLYIELYRIESLGGANPDTAKPGSPEILALQDRKKEGEIAENSLVISPALEYIEKNYMQQFTIEYLAELCHWSPTHFRRVFHDIMGTSPLDYVNNTRILKSCILLRSTEHSILDISEMVGFHSVSSFNRYFAKLMQMSPREYRKQMQQSEKKAENQSILEFAGWMRPE</sequence>
<dbReference type="InterPro" id="IPR009057">
    <property type="entry name" value="Homeodomain-like_sf"/>
</dbReference>
<dbReference type="AlphaFoldDB" id="A0A7G9FYR7"/>
<dbReference type="GO" id="GO:0043565">
    <property type="term" value="F:sequence-specific DNA binding"/>
    <property type="evidence" value="ECO:0007669"/>
    <property type="project" value="InterPro"/>
</dbReference>
<dbReference type="KEGG" id="ssun:H9Q77_06330"/>
<evidence type="ECO:0000256" key="3">
    <source>
        <dbReference type="ARBA" id="ARBA00023163"/>
    </source>
</evidence>
<reference evidence="5 6" key="1">
    <citation type="submission" date="2020-08" db="EMBL/GenBank/DDBJ databases">
        <authorList>
            <person name="Liu C."/>
            <person name="Sun Q."/>
        </authorList>
    </citation>
    <scope>NUCLEOTIDE SEQUENCE [LARGE SCALE GENOMIC DNA]</scope>
    <source>
        <strain evidence="5 6">NSJ-8</strain>
    </source>
</reference>
<evidence type="ECO:0000259" key="4">
    <source>
        <dbReference type="PROSITE" id="PS01124"/>
    </source>
</evidence>
<dbReference type="SUPFAM" id="SSF51215">
    <property type="entry name" value="Regulatory protein AraC"/>
    <property type="match status" value="1"/>
</dbReference>
<dbReference type="Gene3D" id="1.10.10.60">
    <property type="entry name" value="Homeodomain-like"/>
    <property type="match status" value="2"/>
</dbReference>
<evidence type="ECO:0000256" key="2">
    <source>
        <dbReference type="ARBA" id="ARBA00023125"/>
    </source>
</evidence>
<dbReference type="InterPro" id="IPR003313">
    <property type="entry name" value="AraC-bd"/>
</dbReference>
<name>A0A7G9FYR7_9FIRM</name>
<dbReference type="InterPro" id="IPR037923">
    <property type="entry name" value="HTH-like"/>
</dbReference>
<proteinExistence type="predicted"/>
<organism evidence="5 6">
    <name type="scientific">Simiaoa sunii</name>
    <dbReference type="NCBI Taxonomy" id="2763672"/>
    <lineage>
        <taxon>Bacteria</taxon>
        <taxon>Bacillati</taxon>
        <taxon>Bacillota</taxon>
        <taxon>Clostridia</taxon>
        <taxon>Lachnospirales</taxon>
        <taxon>Lachnospiraceae</taxon>
        <taxon>Simiaoa</taxon>
    </lineage>
</organism>
<dbReference type="Pfam" id="PF12833">
    <property type="entry name" value="HTH_18"/>
    <property type="match status" value="1"/>
</dbReference>
<evidence type="ECO:0000313" key="6">
    <source>
        <dbReference type="Proteomes" id="UP000515981"/>
    </source>
</evidence>
<dbReference type="InterPro" id="IPR014710">
    <property type="entry name" value="RmlC-like_jellyroll"/>
</dbReference>
<dbReference type="CDD" id="cd02208">
    <property type="entry name" value="cupin_RmlC-like"/>
    <property type="match status" value="1"/>
</dbReference>
<dbReference type="PROSITE" id="PS00041">
    <property type="entry name" value="HTH_ARAC_FAMILY_1"/>
    <property type="match status" value="1"/>
</dbReference>